<dbReference type="Gene3D" id="2.40.10.120">
    <property type="match status" value="1"/>
</dbReference>
<dbReference type="AlphaFoldDB" id="A0A0P9D106"/>
<dbReference type="Gene3D" id="2.60.120.580">
    <property type="entry name" value="Acetamidase/Formamidase-like domains"/>
    <property type="match status" value="1"/>
</dbReference>
<comment type="caution">
    <text evidence="1">The sequence shown here is derived from an EMBL/GenBank/DDBJ whole genome shotgun (WGS) entry which is preliminary data.</text>
</comment>
<proteinExistence type="predicted"/>
<dbReference type="Gene3D" id="3.10.28.20">
    <property type="entry name" value="Acetamidase/Formamidase-like domains"/>
    <property type="match status" value="1"/>
</dbReference>
<dbReference type="SUPFAM" id="SSF141130">
    <property type="entry name" value="Acetamidase/Formamidase-like"/>
    <property type="match status" value="1"/>
</dbReference>
<dbReference type="PANTHER" id="PTHR31891">
    <property type="entry name" value="FORMAMIDASE C869.04-RELATED"/>
    <property type="match status" value="1"/>
</dbReference>
<keyword evidence="2" id="KW-1185">Reference proteome</keyword>
<accession>A0A0P9D106</accession>
<dbReference type="PANTHER" id="PTHR31891:SF1">
    <property type="entry name" value="FORMAMIDASE C869.04-RELATED"/>
    <property type="match status" value="1"/>
</dbReference>
<dbReference type="EMBL" id="LJCR01000507">
    <property type="protein sequence ID" value="KPV52554.1"/>
    <property type="molecule type" value="Genomic_DNA"/>
</dbReference>
<reference evidence="1 2" key="1">
    <citation type="submission" date="2015-09" db="EMBL/GenBank/DDBJ databases">
        <title>Draft genome sequence of Kouleothrix aurantiaca JCM 19913.</title>
        <authorList>
            <person name="Hemp J."/>
        </authorList>
    </citation>
    <scope>NUCLEOTIDE SEQUENCE [LARGE SCALE GENOMIC DNA]</scope>
    <source>
        <strain evidence="1 2">COM-B</strain>
    </source>
</reference>
<evidence type="ECO:0000313" key="1">
    <source>
        <dbReference type="EMBL" id="KPV52554.1"/>
    </source>
</evidence>
<name>A0A0P9D106_9CHLR</name>
<dbReference type="Pfam" id="PF03069">
    <property type="entry name" value="FmdA_AmdA"/>
    <property type="match status" value="1"/>
</dbReference>
<protein>
    <submittedName>
        <fullName evidence="1">Acetamidase</fullName>
    </submittedName>
</protein>
<gene>
    <name evidence="1" type="ORF">SE17_14820</name>
</gene>
<evidence type="ECO:0000313" key="2">
    <source>
        <dbReference type="Proteomes" id="UP000050509"/>
    </source>
</evidence>
<dbReference type="Proteomes" id="UP000050509">
    <property type="component" value="Unassembled WGS sequence"/>
</dbReference>
<dbReference type="PATRIC" id="fig|186479.3.peg.8729"/>
<sequence length="309" mass="33101">MATHHFTPSRYYTTMGAHEPALHIADGDTVITSTVDARGWDAARAQSGPRGNPQTGPFFVEGAAPGDTLALRLDRIVPSRRYGWSGTLLAHNVVDPEYVPKLGWPADDRSTLAEWDVDAAAGTARLLSHDVGLGALVLPLAPMLGCFGVAARGGQAISTATSAEHGGNMDYRGCVAGATLYFPVFEPGALIHVGDGHARQGDGEIAGTGIEISMEVEFTAWLIKGQRIEWPRGENADYIFTIGNARPLDQALQHATSEMHRWLLASYALDPAGAGILLGQCVEYDLGNVFDPAYTMVCKLHKSFLPHRV</sequence>
<dbReference type="InterPro" id="IPR004304">
    <property type="entry name" value="FmdA_AmdA"/>
</dbReference>
<dbReference type="GO" id="GO:0016811">
    <property type="term" value="F:hydrolase activity, acting on carbon-nitrogen (but not peptide) bonds, in linear amides"/>
    <property type="evidence" value="ECO:0007669"/>
    <property type="project" value="InterPro"/>
</dbReference>
<organism evidence="1 2">
    <name type="scientific">Kouleothrix aurantiaca</name>
    <dbReference type="NCBI Taxonomy" id="186479"/>
    <lineage>
        <taxon>Bacteria</taxon>
        <taxon>Bacillati</taxon>
        <taxon>Chloroflexota</taxon>
        <taxon>Chloroflexia</taxon>
        <taxon>Chloroflexales</taxon>
        <taxon>Roseiflexineae</taxon>
        <taxon>Roseiflexaceae</taxon>
        <taxon>Kouleothrix</taxon>
    </lineage>
</organism>